<dbReference type="PaxDb" id="44689-DDB0190658"/>
<dbReference type="KEGG" id="ddi:DDB_G0269904"/>
<dbReference type="HOGENOM" id="CLU_2983082_0_0_1"/>
<reference evidence="1 2" key="1">
    <citation type="journal article" date="2005" name="Nature">
        <title>The genome of the social amoeba Dictyostelium discoideum.</title>
        <authorList>
            <consortium name="The Dictyostelium discoideum Sequencing Consortium"/>
            <person name="Eichinger L."/>
            <person name="Pachebat J.A."/>
            <person name="Glockner G."/>
            <person name="Rajandream M.A."/>
            <person name="Sucgang R."/>
            <person name="Berriman M."/>
            <person name="Song J."/>
            <person name="Olsen R."/>
            <person name="Szafranski K."/>
            <person name="Xu Q."/>
            <person name="Tunggal B."/>
            <person name="Kummerfeld S."/>
            <person name="Madera M."/>
            <person name="Konfortov B.A."/>
            <person name="Rivero F."/>
            <person name="Bankier A.T."/>
            <person name="Lehmann R."/>
            <person name="Hamlin N."/>
            <person name="Davies R."/>
            <person name="Gaudet P."/>
            <person name="Fey P."/>
            <person name="Pilcher K."/>
            <person name="Chen G."/>
            <person name="Saunders D."/>
            <person name="Sodergren E."/>
            <person name="Davis P."/>
            <person name="Kerhornou A."/>
            <person name="Nie X."/>
            <person name="Hall N."/>
            <person name="Anjard C."/>
            <person name="Hemphill L."/>
            <person name="Bason N."/>
            <person name="Farbrother P."/>
            <person name="Desany B."/>
            <person name="Just E."/>
            <person name="Morio T."/>
            <person name="Rost R."/>
            <person name="Churcher C."/>
            <person name="Cooper J."/>
            <person name="Haydock S."/>
            <person name="van Driessche N."/>
            <person name="Cronin A."/>
            <person name="Goodhead I."/>
            <person name="Muzny D."/>
            <person name="Mourier T."/>
            <person name="Pain A."/>
            <person name="Lu M."/>
            <person name="Harper D."/>
            <person name="Lindsay R."/>
            <person name="Hauser H."/>
            <person name="James K."/>
            <person name="Quiles M."/>
            <person name="Madan Babu M."/>
            <person name="Saito T."/>
            <person name="Buchrieser C."/>
            <person name="Wardroper A."/>
            <person name="Felder M."/>
            <person name="Thangavelu M."/>
            <person name="Johnson D."/>
            <person name="Knights A."/>
            <person name="Loulseged H."/>
            <person name="Mungall K."/>
            <person name="Oliver K."/>
            <person name="Price C."/>
            <person name="Quail M.A."/>
            <person name="Urushihara H."/>
            <person name="Hernandez J."/>
            <person name="Rabbinowitsch E."/>
            <person name="Steffen D."/>
            <person name="Sanders M."/>
            <person name="Ma J."/>
            <person name="Kohara Y."/>
            <person name="Sharp S."/>
            <person name="Simmonds M."/>
            <person name="Spiegler S."/>
            <person name="Tivey A."/>
            <person name="Sugano S."/>
            <person name="White B."/>
            <person name="Walker D."/>
            <person name="Woodward J."/>
            <person name="Winckler T."/>
            <person name="Tanaka Y."/>
            <person name="Shaulsky G."/>
            <person name="Schleicher M."/>
            <person name="Weinstock G."/>
            <person name="Rosenthal A."/>
            <person name="Cox E.C."/>
            <person name="Chisholm R.L."/>
            <person name="Gibbs R."/>
            <person name="Loomis W.F."/>
            <person name="Platzer M."/>
            <person name="Kay R.R."/>
            <person name="Williams J."/>
            <person name="Dear P.H."/>
            <person name="Noegel A.A."/>
            <person name="Barrell B."/>
            <person name="Kuspa A."/>
        </authorList>
    </citation>
    <scope>NUCLEOTIDE SEQUENCE [LARGE SCALE GENOMIC DNA]</scope>
    <source>
        <strain evidence="1 2">AX4</strain>
    </source>
</reference>
<dbReference type="STRING" id="44689.Q55CU1"/>
<proteinExistence type="predicted"/>
<dbReference type="dictyBase" id="DDB_G0269904">
    <property type="gene designation" value="staG"/>
</dbReference>
<dbReference type="InParanoid" id="Q55CU1"/>
<keyword evidence="2" id="KW-1185">Reference proteome</keyword>
<name>Q55CU1_DICDI</name>
<dbReference type="GeneID" id="8617345"/>
<evidence type="ECO:0000313" key="1">
    <source>
        <dbReference type="EMBL" id="EAL72302.1"/>
    </source>
</evidence>
<comment type="caution">
    <text evidence="1">The sequence shown here is derived from an EMBL/GenBank/DDBJ whole genome shotgun (WGS) entry which is preliminary data.</text>
</comment>
<organism evidence="1 2">
    <name type="scientific">Dictyostelium discoideum</name>
    <name type="common">Social amoeba</name>
    <dbReference type="NCBI Taxonomy" id="44689"/>
    <lineage>
        <taxon>Eukaryota</taxon>
        <taxon>Amoebozoa</taxon>
        <taxon>Evosea</taxon>
        <taxon>Eumycetozoa</taxon>
        <taxon>Dictyostelia</taxon>
        <taxon>Dictyosteliales</taxon>
        <taxon>Dictyosteliaceae</taxon>
        <taxon>Dictyostelium</taxon>
    </lineage>
</organism>
<accession>Q55CU1</accession>
<dbReference type="EMBL" id="AAFI02000005">
    <property type="protein sequence ID" value="EAL72302.1"/>
    <property type="molecule type" value="Genomic_DNA"/>
</dbReference>
<dbReference type="AlphaFoldDB" id="Q55CU1"/>
<dbReference type="Proteomes" id="UP000002195">
    <property type="component" value="Unassembled WGS sequence"/>
</dbReference>
<protein>
    <submittedName>
        <fullName evidence="1">Uncharacterized protein</fullName>
    </submittedName>
</protein>
<gene>
    <name evidence="1" type="ORF">DDB_G0269904</name>
</gene>
<dbReference type="RefSeq" id="XP_646390.1">
    <property type="nucleotide sequence ID" value="XM_641298.1"/>
</dbReference>
<evidence type="ECO:0000313" key="2">
    <source>
        <dbReference type="Proteomes" id="UP000002195"/>
    </source>
</evidence>
<sequence length="58" mass="6243">MLYKSIASMGSVKSTQTNKSMSNFKVSANQGTSQSDDRSQLLGLSLNLGSLLDLYVNI</sequence>